<dbReference type="EC" id="6.3.5.-" evidence="1"/>
<dbReference type="InterPro" id="IPR003837">
    <property type="entry name" value="GatC"/>
</dbReference>
<keyword evidence="1" id="KW-0436">Ligase</keyword>
<dbReference type="EMBL" id="QZKU01000018">
    <property type="protein sequence ID" value="RJP25773.1"/>
    <property type="molecule type" value="Genomic_DNA"/>
</dbReference>
<dbReference type="GO" id="GO:0006412">
    <property type="term" value="P:translation"/>
    <property type="evidence" value="ECO:0007669"/>
    <property type="project" value="UniProtKB-UniRule"/>
</dbReference>
<dbReference type="SUPFAM" id="SSF141000">
    <property type="entry name" value="Glu-tRNAGln amidotransferase C subunit"/>
    <property type="match status" value="1"/>
</dbReference>
<dbReference type="GO" id="GO:0016740">
    <property type="term" value="F:transferase activity"/>
    <property type="evidence" value="ECO:0007669"/>
    <property type="project" value="UniProtKB-KW"/>
</dbReference>
<dbReference type="Proteomes" id="UP000265882">
    <property type="component" value="Unassembled WGS sequence"/>
</dbReference>
<evidence type="ECO:0000313" key="3">
    <source>
        <dbReference type="Proteomes" id="UP000265882"/>
    </source>
</evidence>
<dbReference type="InterPro" id="IPR036113">
    <property type="entry name" value="Asp/Glu-ADT_sf_sub_c"/>
</dbReference>
<accession>A0A3A4NZ60</accession>
<keyword evidence="2" id="KW-0808">Transferase</keyword>
<keyword evidence="1" id="KW-0067">ATP-binding</keyword>
<comment type="caution">
    <text evidence="2">The sequence shown here is derived from an EMBL/GenBank/DDBJ whole genome shotgun (WGS) entry which is preliminary data.</text>
</comment>
<dbReference type="Gene3D" id="1.10.20.60">
    <property type="entry name" value="Glu-tRNAGln amidotransferase C subunit, N-terminal domain"/>
    <property type="match status" value="1"/>
</dbReference>
<dbReference type="NCBIfam" id="TIGR00135">
    <property type="entry name" value="gatC"/>
    <property type="match status" value="1"/>
</dbReference>
<keyword evidence="1" id="KW-0547">Nucleotide-binding</keyword>
<dbReference type="GO" id="GO:0005524">
    <property type="term" value="F:ATP binding"/>
    <property type="evidence" value="ECO:0007669"/>
    <property type="project" value="UniProtKB-KW"/>
</dbReference>
<dbReference type="PANTHER" id="PTHR15004:SF0">
    <property type="entry name" value="GLUTAMYL-TRNA(GLN) AMIDOTRANSFERASE SUBUNIT C, MITOCHONDRIAL"/>
    <property type="match status" value="1"/>
</dbReference>
<comment type="catalytic activity">
    <reaction evidence="1">
        <text>L-glutamyl-tRNA(Gln) + L-glutamine + ATP + H2O = L-glutaminyl-tRNA(Gln) + L-glutamate + ADP + phosphate + H(+)</text>
        <dbReference type="Rhea" id="RHEA:17521"/>
        <dbReference type="Rhea" id="RHEA-COMP:9681"/>
        <dbReference type="Rhea" id="RHEA-COMP:9684"/>
        <dbReference type="ChEBI" id="CHEBI:15377"/>
        <dbReference type="ChEBI" id="CHEBI:15378"/>
        <dbReference type="ChEBI" id="CHEBI:29985"/>
        <dbReference type="ChEBI" id="CHEBI:30616"/>
        <dbReference type="ChEBI" id="CHEBI:43474"/>
        <dbReference type="ChEBI" id="CHEBI:58359"/>
        <dbReference type="ChEBI" id="CHEBI:78520"/>
        <dbReference type="ChEBI" id="CHEBI:78521"/>
        <dbReference type="ChEBI" id="CHEBI:456216"/>
    </reaction>
</comment>
<comment type="catalytic activity">
    <reaction evidence="1">
        <text>L-aspartyl-tRNA(Asn) + L-glutamine + ATP + H2O = L-asparaginyl-tRNA(Asn) + L-glutamate + ADP + phosphate + 2 H(+)</text>
        <dbReference type="Rhea" id="RHEA:14513"/>
        <dbReference type="Rhea" id="RHEA-COMP:9674"/>
        <dbReference type="Rhea" id="RHEA-COMP:9677"/>
        <dbReference type="ChEBI" id="CHEBI:15377"/>
        <dbReference type="ChEBI" id="CHEBI:15378"/>
        <dbReference type="ChEBI" id="CHEBI:29985"/>
        <dbReference type="ChEBI" id="CHEBI:30616"/>
        <dbReference type="ChEBI" id="CHEBI:43474"/>
        <dbReference type="ChEBI" id="CHEBI:58359"/>
        <dbReference type="ChEBI" id="CHEBI:78515"/>
        <dbReference type="ChEBI" id="CHEBI:78516"/>
        <dbReference type="ChEBI" id="CHEBI:456216"/>
    </reaction>
</comment>
<gene>
    <name evidence="1 2" type="primary">gatC</name>
    <name evidence="2" type="ORF">C4520_01770</name>
</gene>
<dbReference type="PANTHER" id="PTHR15004">
    <property type="entry name" value="GLUTAMYL-TRNA(GLN) AMIDOTRANSFERASE SUBUNIT C, MITOCHONDRIAL"/>
    <property type="match status" value="1"/>
</dbReference>
<organism evidence="2 3">
    <name type="scientific">Abyssobacteria bacterium (strain SURF_5)</name>
    <dbReference type="NCBI Taxonomy" id="2093360"/>
    <lineage>
        <taxon>Bacteria</taxon>
        <taxon>Pseudomonadati</taxon>
        <taxon>Candidatus Hydrogenedentota</taxon>
        <taxon>Candidatus Abyssobacteria</taxon>
    </lineage>
</organism>
<dbReference type="GO" id="GO:0070681">
    <property type="term" value="P:glutaminyl-tRNAGln biosynthesis via transamidation"/>
    <property type="evidence" value="ECO:0007669"/>
    <property type="project" value="TreeGrafter"/>
</dbReference>
<sequence>MKITREIIEHVAQLSRLRFEEKELEGFISQLNEILDYVAKLEKLDTSGIAPTSHMFFEKTPMREDKVREGSSPISELLANAPRREDNFYVVPRVIE</sequence>
<evidence type="ECO:0000256" key="1">
    <source>
        <dbReference type="HAMAP-Rule" id="MF_00122"/>
    </source>
</evidence>
<comment type="similarity">
    <text evidence="1">Belongs to the GatC family.</text>
</comment>
<keyword evidence="1" id="KW-0648">Protein biosynthesis</keyword>
<name>A0A3A4NZ60_ABYX5</name>
<evidence type="ECO:0000313" key="2">
    <source>
        <dbReference type="EMBL" id="RJP25773.1"/>
    </source>
</evidence>
<dbReference type="HAMAP" id="MF_00122">
    <property type="entry name" value="GatC"/>
    <property type="match status" value="1"/>
</dbReference>
<comment type="subunit">
    <text evidence="1">Heterotrimer of A, B and C subunits.</text>
</comment>
<dbReference type="GO" id="GO:0050567">
    <property type="term" value="F:glutaminyl-tRNA synthase (glutamine-hydrolyzing) activity"/>
    <property type="evidence" value="ECO:0007669"/>
    <property type="project" value="UniProtKB-UniRule"/>
</dbReference>
<dbReference type="GO" id="GO:0050566">
    <property type="term" value="F:asparaginyl-tRNA synthase (glutamine-hydrolyzing) activity"/>
    <property type="evidence" value="ECO:0007669"/>
    <property type="project" value="RHEA"/>
</dbReference>
<reference evidence="2 3" key="1">
    <citation type="journal article" date="2017" name="ISME J.">
        <title>Energy and carbon metabolisms in a deep terrestrial subsurface fluid microbial community.</title>
        <authorList>
            <person name="Momper L."/>
            <person name="Jungbluth S.P."/>
            <person name="Lee M.D."/>
            <person name="Amend J.P."/>
        </authorList>
    </citation>
    <scope>NUCLEOTIDE SEQUENCE [LARGE SCALE GENOMIC DNA]</scope>
    <source>
        <strain evidence="2">SURF_5</strain>
    </source>
</reference>
<protein>
    <recommendedName>
        <fullName evidence="1">Aspartyl/glutamyl-tRNA(Asn/Gln) amidotransferase subunit C</fullName>
        <shortName evidence="1">Asp/Glu-ADT subunit C</shortName>
        <ecNumber evidence="1">6.3.5.-</ecNumber>
    </recommendedName>
</protein>
<proteinExistence type="inferred from homology"/>
<dbReference type="Pfam" id="PF02686">
    <property type="entry name" value="GatC"/>
    <property type="match status" value="1"/>
</dbReference>
<dbReference type="AlphaFoldDB" id="A0A3A4NZ60"/>
<dbReference type="GO" id="GO:0006450">
    <property type="term" value="P:regulation of translational fidelity"/>
    <property type="evidence" value="ECO:0007669"/>
    <property type="project" value="InterPro"/>
</dbReference>
<comment type="function">
    <text evidence="1">Allows the formation of correctly charged Asn-tRNA(Asn) or Gln-tRNA(Gln) through the transamidation of misacylated Asp-tRNA(Asn) or Glu-tRNA(Gln) in organisms which lack either or both of asparaginyl-tRNA or glutaminyl-tRNA synthetases. The reaction takes place in the presence of glutamine and ATP through an activated phospho-Asp-tRNA(Asn) or phospho-Glu-tRNA(Gln).</text>
</comment>